<name>A0ABM1Y0W1_AEDAL</name>
<dbReference type="RefSeq" id="XP_019526116.3">
    <property type="nucleotide sequence ID" value="XM_019670571.3"/>
</dbReference>
<dbReference type="EnsemblMetazoa" id="AALFPA23_004680.R5748">
    <property type="protein sequence ID" value="AALFPA23_004680.P5748"/>
    <property type="gene ID" value="AALFPA23_004680"/>
</dbReference>
<evidence type="ECO:0000256" key="3">
    <source>
        <dbReference type="ARBA" id="ARBA00023015"/>
    </source>
</evidence>
<feature type="compositionally biased region" description="Basic and acidic residues" evidence="7">
    <location>
        <begin position="629"/>
        <end position="640"/>
    </location>
</feature>
<evidence type="ECO:0000259" key="8">
    <source>
        <dbReference type="Pfam" id="PF10491"/>
    </source>
</evidence>
<sequence>MDAVEEMDLIEDDNITGASDDDDDDNPSSPGSAYDDGTNLINVAMENEVTAQLVAAGVVGVAAAAAITSSKKKKRPHSFETNPSIRKRQQNRLLRKLRQTIFEYATRVGQQAVVLVATPGKPNNIFKVFGAKPLEDVLKNLRPNVMDKLDEALAAQAPPRVQDDPSLFELPPLIIDGIPTPVEKMTQAQLRAFIPLMLKYSTGRGKPGWGRDSTRPAWWPKELPWANVRMDARTEDEKQKISWTHALRKIVINCYKYHGREDLLPAFSEEDEKANAIATANSNYTHTVLQTIQNPDGTVSIIQVDPNNPIITLPDGTTAQVQGIATLQAQNDTGVHTIQTISDGQGESMSVDLTEATLGQDGQLIITGEDGQEYSYSGFPVSGMITVPVSTQMYQTMVANIQQLPNGNETVCITPMQVHNQSQTVNLNNRTTVPTQNVTISTSSSNNANVSNLTYNSLLQSNGTFNINHLKRPRSDSSIANVSVANAAASITRRNQIDQINQMLANQSKKINVIANNNNNNIQNALNNNIKISLSKEATGESEEPSQKSTSSATPTPTVSALSQGIVIQLNGAILNKDVDLSAVIEKQIQLVKQEREAAQLRSQQSPQQALPTTQQDDNCSPTVPSSIKMEEASPEHGSEMDEEEENVYETDEITITRI</sequence>
<comment type="similarity">
    <text evidence="2">Belongs to the NRF1/Ewg family.</text>
</comment>
<dbReference type="PANTHER" id="PTHR20338">
    <property type="entry name" value="NUCLEAR RESPIRATORY FACTOR 1"/>
    <property type="match status" value="1"/>
</dbReference>
<feature type="domain" description="Nuclear respiratory factor 1 NLS/DNA-binding dimerisation" evidence="8">
    <location>
        <begin position="57"/>
        <end position="267"/>
    </location>
</feature>
<reference evidence="9" key="2">
    <citation type="submission" date="2025-05" db="UniProtKB">
        <authorList>
            <consortium name="EnsemblMetazoa"/>
        </authorList>
    </citation>
    <scope>IDENTIFICATION</scope>
    <source>
        <strain evidence="9">Foshan</strain>
    </source>
</reference>
<feature type="region of interest" description="Disordered" evidence="7">
    <location>
        <begin position="600"/>
        <end position="659"/>
    </location>
</feature>
<keyword evidence="6" id="KW-0539">Nucleus</keyword>
<keyword evidence="10" id="KW-1185">Reference proteome</keyword>
<dbReference type="InterPro" id="IPR019525">
    <property type="entry name" value="Nrf1_NLS/DNA-bd_dimer"/>
</dbReference>
<dbReference type="Proteomes" id="UP000069940">
    <property type="component" value="Unassembled WGS sequence"/>
</dbReference>
<evidence type="ECO:0000256" key="6">
    <source>
        <dbReference type="ARBA" id="ARBA00023242"/>
    </source>
</evidence>
<evidence type="ECO:0000313" key="10">
    <source>
        <dbReference type="Proteomes" id="UP000069940"/>
    </source>
</evidence>
<feature type="compositionally biased region" description="Acidic residues" evidence="7">
    <location>
        <begin position="1"/>
        <end position="26"/>
    </location>
</feature>
<evidence type="ECO:0000313" key="9">
    <source>
        <dbReference type="EnsemblMetazoa" id="AALFPA23_004680.P5748"/>
    </source>
</evidence>
<organism evidence="9 10">
    <name type="scientific">Aedes albopictus</name>
    <name type="common">Asian tiger mosquito</name>
    <name type="synonym">Stegomyia albopicta</name>
    <dbReference type="NCBI Taxonomy" id="7160"/>
    <lineage>
        <taxon>Eukaryota</taxon>
        <taxon>Metazoa</taxon>
        <taxon>Ecdysozoa</taxon>
        <taxon>Arthropoda</taxon>
        <taxon>Hexapoda</taxon>
        <taxon>Insecta</taxon>
        <taxon>Pterygota</taxon>
        <taxon>Neoptera</taxon>
        <taxon>Endopterygota</taxon>
        <taxon>Diptera</taxon>
        <taxon>Nematocera</taxon>
        <taxon>Culicoidea</taxon>
        <taxon>Culicidae</taxon>
        <taxon>Culicinae</taxon>
        <taxon>Aedini</taxon>
        <taxon>Aedes</taxon>
        <taxon>Stegomyia</taxon>
    </lineage>
</organism>
<comment type="subcellular location">
    <subcellularLocation>
        <location evidence="1">Nucleus</location>
    </subcellularLocation>
</comment>
<keyword evidence="5" id="KW-0804">Transcription</keyword>
<feature type="compositionally biased region" description="Low complexity" evidence="7">
    <location>
        <begin position="549"/>
        <end position="558"/>
    </location>
</feature>
<feature type="compositionally biased region" description="Polar residues" evidence="7">
    <location>
        <begin position="601"/>
        <end position="626"/>
    </location>
</feature>
<proteinExistence type="inferred from homology"/>
<dbReference type="InterPro" id="IPR039142">
    <property type="entry name" value="NRF1/Ewg"/>
</dbReference>
<reference evidence="10" key="1">
    <citation type="journal article" date="2015" name="Proc. Natl. Acad. Sci. U.S.A.">
        <title>Genome sequence of the Asian Tiger mosquito, Aedes albopictus, reveals insights into its biology, genetics, and evolution.</title>
        <authorList>
            <person name="Chen X.G."/>
            <person name="Jiang X."/>
            <person name="Gu J."/>
            <person name="Xu M."/>
            <person name="Wu Y."/>
            <person name="Deng Y."/>
            <person name="Zhang C."/>
            <person name="Bonizzoni M."/>
            <person name="Dermauw W."/>
            <person name="Vontas J."/>
            <person name="Armbruster P."/>
            <person name="Huang X."/>
            <person name="Yang Y."/>
            <person name="Zhang H."/>
            <person name="He W."/>
            <person name="Peng H."/>
            <person name="Liu Y."/>
            <person name="Wu K."/>
            <person name="Chen J."/>
            <person name="Lirakis M."/>
            <person name="Topalis P."/>
            <person name="Van Leeuwen T."/>
            <person name="Hall A.B."/>
            <person name="Jiang X."/>
            <person name="Thorpe C."/>
            <person name="Mueller R.L."/>
            <person name="Sun C."/>
            <person name="Waterhouse R.M."/>
            <person name="Yan G."/>
            <person name="Tu Z.J."/>
            <person name="Fang X."/>
            <person name="James A.A."/>
        </authorList>
    </citation>
    <scope>NUCLEOTIDE SEQUENCE [LARGE SCALE GENOMIC DNA]</scope>
    <source>
        <strain evidence="10">Foshan</strain>
    </source>
</reference>
<dbReference type="GeneID" id="109398246"/>
<accession>A0ABM1Y0W1</accession>
<evidence type="ECO:0000256" key="1">
    <source>
        <dbReference type="ARBA" id="ARBA00004123"/>
    </source>
</evidence>
<keyword evidence="3" id="KW-0805">Transcription regulation</keyword>
<dbReference type="Pfam" id="PF10491">
    <property type="entry name" value="Nrf1_DNA-bind"/>
    <property type="match status" value="1"/>
</dbReference>
<evidence type="ECO:0000256" key="4">
    <source>
        <dbReference type="ARBA" id="ARBA00023125"/>
    </source>
</evidence>
<evidence type="ECO:0000256" key="2">
    <source>
        <dbReference type="ARBA" id="ARBA00005713"/>
    </source>
</evidence>
<feature type="region of interest" description="Disordered" evidence="7">
    <location>
        <begin position="70"/>
        <end position="89"/>
    </location>
</feature>
<keyword evidence="4" id="KW-0238">DNA-binding</keyword>
<evidence type="ECO:0000256" key="5">
    <source>
        <dbReference type="ARBA" id="ARBA00023163"/>
    </source>
</evidence>
<feature type="region of interest" description="Disordered" evidence="7">
    <location>
        <begin position="1"/>
        <end position="37"/>
    </location>
</feature>
<protein>
    <recommendedName>
        <fullName evidence="8">Nuclear respiratory factor 1 NLS/DNA-binding dimerisation domain-containing protein</fullName>
    </recommendedName>
</protein>
<feature type="region of interest" description="Disordered" evidence="7">
    <location>
        <begin position="536"/>
        <end position="558"/>
    </location>
</feature>
<feature type="compositionally biased region" description="Acidic residues" evidence="7">
    <location>
        <begin position="641"/>
        <end position="653"/>
    </location>
</feature>
<evidence type="ECO:0000256" key="7">
    <source>
        <dbReference type="SAM" id="MobiDB-lite"/>
    </source>
</evidence>